<gene>
    <name evidence="2" type="ORF">AFULGI_00009380</name>
</gene>
<protein>
    <recommendedName>
        <fullName evidence="1">rRNA small subunit methyltransferase F RNA-binding PUA-like domain-containing protein</fullName>
    </recommendedName>
</protein>
<dbReference type="Pfam" id="PF13636">
    <property type="entry name" value="Methyltranf_PUA"/>
    <property type="match status" value="1"/>
</dbReference>
<evidence type="ECO:0000259" key="1">
    <source>
        <dbReference type="Pfam" id="PF13636"/>
    </source>
</evidence>
<reference evidence="2 3" key="1">
    <citation type="submission" date="2013-07" db="EMBL/GenBank/DDBJ databases">
        <title>Genome of Archaeoglobus fulgidus.</title>
        <authorList>
            <person name="Fiebig A."/>
            <person name="Birkeland N.-K."/>
        </authorList>
    </citation>
    <scope>NUCLEOTIDE SEQUENCE [LARGE SCALE GENOMIC DNA]</scope>
    <source>
        <strain evidence="2 3">DSM 8774</strain>
    </source>
</reference>
<dbReference type="AlphaFoldDB" id="A0A075WBE1"/>
<evidence type="ECO:0000313" key="3">
    <source>
        <dbReference type="Proteomes" id="UP000028501"/>
    </source>
</evidence>
<accession>A0A075WBE1</accession>
<dbReference type="InterPro" id="IPR027391">
    <property type="entry name" value="Nol1_Nop2_Fmu_2"/>
</dbReference>
<organism evidence="2 3">
    <name type="scientific">Archaeoglobus fulgidus DSM 8774</name>
    <dbReference type="NCBI Taxonomy" id="1344584"/>
    <lineage>
        <taxon>Archaea</taxon>
        <taxon>Methanobacteriati</taxon>
        <taxon>Methanobacteriota</taxon>
        <taxon>Archaeoglobi</taxon>
        <taxon>Archaeoglobales</taxon>
        <taxon>Archaeoglobaceae</taxon>
        <taxon>Archaeoglobus</taxon>
    </lineage>
</organism>
<dbReference type="SMR" id="A0A075WBE1"/>
<proteinExistence type="predicted"/>
<evidence type="ECO:0000313" key="2">
    <source>
        <dbReference type="EMBL" id="AIG97730.1"/>
    </source>
</evidence>
<dbReference type="PIRSF" id="PIRSF016792">
    <property type="entry name" value="UCP016792"/>
    <property type="match status" value="1"/>
</dbReference>
<dbReference type="EMBL" id="CP006577">
    <property type="protein sequence ID" value="AIG97730.1"/>
    <property type="molecule type" value="Genomic_DNA"/>
</dbReference>
<sequence>MRRLLKEQFEAELPEDIRFYMGGKSRVYAYKSCEFDEIASHRGIYFGTIERDGLRLSIEGSFIAGKLAKKNVIELDEESFGRWMRGEDIEADVKGYCIVKHGSYFAGCGKGNGRVLRNFVPKDRRVID</sequence>
<dbReference type="InterPro" id="IPR014484">
    <property type="entry name" value="UCP016792"/>
</dbReference>
<dbReference type="Gene3D" id="2.30.130.60">
    <property type="match status" value="1"/>
</dbReference>
<dbReference type="GeneID" id="24794452"/>
<name>A0A075WBE1_ARCFL</name>
<dbReference type="HOGENOM" id="CLU_145193_0_0_2"/>
<feature type="domain" description="rRNA small subunit methyltransferase F RNA-binding PUA-like" evidence="1">
    <location>
        <begin position="81"/>
        <end position="125"/>
    </location>
</feature>
<dbReference type="Proteomes" id="UP000028501">
    <property type="component" value="Chromosome"/>
</dbReference>
<dbReference type="RefSeq" id="WP_010878357.1">
    <property type="nucleotide sequence ID" value="NZ_CP006577.1"/>
</dbReference>
<dbReference type="KEGG" id="afg:AFULGI_00009380"/>